<dbReference type="Pfam" id="PF02518">
    <property type="entry name" value="HATPase_c"/>
    <property type="match status" value="1"/>
</dbReference>
<dbReference type="GO" id="GO:0000155">
    <property type="term" value="F:phosphorelay sensor kinase activity"/>
    <property type="evidence" value="ECO:0007669"/>
    <property type="project" value="InterPro"/>
</dbReference>
<evidence type="ECO:0000256" key="4">
    <source>
        <dbReference type="SAM" id="Phobius"/>
    </source>
</evidence>
<dbReference type="CDD" id="cd16917">
    <property type="entry name" value="HATPase_UhpB-NarQ-NarX-like"/>
    <property type="match status" value="1"/>
</dbReference>
<dbReference type="InterPro" id="IPR011123">
    <property type="entry name" value="Y_Y_Y"/>
</dbReference>
<keyword evidence="2" id="KW-0418">Kinase</keyword>
<sequence>MALAQGPDRSLWVGMAWKGKGRGLQQFRDGIWKPLIEPGLDSSTLSVIALLLDRDGGLWVGTANQGIYHIHGSHVDRFRSEDGLSANKVRSFYEDREGGIWAVTTRGIESFHRPQVVTFSTREGLSVDNVVSVVVSSDDTVWLANGNSLDSIKDGRISSVRSGAGLPGNEVTALFADHAGQLWVGIDSDLFLYKQGRFSRVVRSDGSSTRFIVGMTEDINHDIWAEVSGSDRELIRIRNLKVVEEYPAAVIPSARLLAADSHGAIWLGLRDGNLARFRNGQADVFTFPHSESDEVRQIAVNSDDSVFATTAYGLIAWRNSMTQTLTSRNGLPCDAAIGMNWDHQGALWLYMECGLVRIDKQEIQKWWNDPKAIVITRVFDSFDGLQSGKADYNPTAQSSDGRLWFANKVVLQMIDPSHLFRNGIPPPVHLESVAADGKQFSAGGTVRLPPLVRDLEIDYTALSFVNPRQVRFRYRLEGRDASWQEAGTRRQAFYNDLGPGQYRFHVIACNNDQVWNEAGAALFFSIPPAWYQTKLLKALCVVAMILLTSMLYLFRMNRYAKSMKMRFNERLSERTRLARELHDTLLQTIQGSKLVADGIEEYLDDPPRAKQSLAKLSQWLSQAMDEGRAALESLRNAASSEELSEALRHTAEDCAPNSMRVFLTVTGNVCPLHPVAREEVYCIAFEAIRNACVHSNGSVMTIALSYGRDLKIQIDDNGRGFDPDLIQTGKPGHFGITGMKERASKIGARLMLRTSVKDGTKFSLIVPGHVIFRSSRRGWSRLLYRLTFPFTKQ</sequence>
<dbReference type="PANTHER" id="PTHR24421:SF62">
    <property type="entry name" value="SENSORY TRANSDUCTION HISTIDINE KINASE"/>
    <property type="match status" value="1"/>
</dbReference>
<dbReference type="AlphaFoldDB" id="A0AAU7ZW42"/>
<dbReference type="Gene3D" id="2.130.10.10">
    <property type="entry name" value="YVTN repeat-like/Quinoprotein amine dehydrogenase"/>
    <property type="match status" value="2"/>
</dbReference>
<accession>A0AAU7ZW42</accession>
<protein>
    <submittedName>
        <fullName evidence="8">Two-component regulator propeller domain-containing protein</fullName>
    </submittedName>
</protein>
<dbReference type="Pfam" id="PF07730">
    <property type="entry name" value="HisKA_3"/>
    <property type="match status" value="1"/>
</dbReference>
<evidence type="ECO:0000259" key="6">
    <source>
        <dbReference type="Pfam" id="PF07495"/>
    </source>
</evidence>
<keyword evidence="1" id="KW-0808">Transferase</keyword>
<dbReference type="InterPro" id="IPR013783">
    <property type="entry name" value="Ig-like_fold"/>
</dbReference>
<dbReference type="Gene3D" id="1.20.5.1930">
    <property type="match status" value="1"/>
</dbReference>
<dbReference type="KEGG" id="tpsc:RBB77_09710"/>
<dbReference type="PANTHER" id="PTHR24421">
    <property type="entry name" value="NITRATE/NITRITE SENSOR PROTEIN NARX-RELATED"/>
    <property type="match status" value="1"/>
</dbReference>
<keyword evidence="4" id="KW-0812">Transmembrane</keyword>
<dbReference type="GO" id="GO:0046983">
    <property type="term" value="F:protein dimerization activity"/>
    <property type="evidence" value="ECO:0007669"/>
    <property type="project" value="InterPro"/>
</dbReference>
<name>A0AAU7ZW42_9BACT</name>
<dbReference type="EMBL" id="CP132942">
    <property type="protein sequence ID" value="XCB35151.1"/>
    <property type="molecule type" value="Genomic_DNA"/>
</dbReference>
<evidence type="ECO:0000256" key="1">
    <source>
        <dbReference type="ARBA" id="ARBA00022679"/>
    </source>
</evidence>
<dbReference type="InterPro" id="IPR015943">
    <property type="entry name" value="WD40/YVTN_repeat-like_dom_sf"/>
</dbReference>
<dbReference type="InterPro" id="IPR011110">
    <property type="entry name" value="Reg_prop"/>
</dbReference>
<keyword evidence="4" id="KW-0472">Membrane</keyword>
<keyword evidence="4" id="KW-1133">Transmembrane helix</keyword>
<dbReference type="Gene3D" id="2.60.40.10">
    <property type="entry name" value="Immunoglobulins"/>
    <property type="match status" value="1"/>
</dbReference>
<evidence type="ECO:0000256" key="3">
    <source>
        <dbReference type="ARBA" id="ARBA00023012"/>
    </source>
</evidence>
<feature type="domain" description="Histidine kinase/HSP90-like ATPase" evidence="5">
    <location>
        <begin position="682"/>
        <end position="767"/>
    </location>
</feature>
<keyword evidence="3" id="KW-0902">Two-component regulatory system</keyword>
<dbReference type="SUPFAM" id="SSF63829">
    <property type="entry name" value="Calcium-dependent phosphotriesterase"/>
    <property type="match status" value="2"/>
</dbReference>
<dbReference type="Pfam" id="PF07495">
    <property type="entry name" value="Y_Y_Y"/>
    <property type="match status" value="1"/>
</dbReference>
<feature type="domain" description="Signal transduction histidine kinase subgroup 3 dimerisation and phosphoacceptor" evidence="7">
    <location>
        <begin position="573"/>
        <end position="637"/>
    </location>
</feature>
<evidence type="ECO:0000256" key="2">
    <source>
        <dbReference type="ARBA" id="ARBA00022777"/>
    </source>
</evidence>
<evidence type="ECO:0000259" key="7">
    <source>
        <dbReference type="Pfam" id="PF07730"/>
    </source>
</evidence>
<dbReference type="InterPro" id="IPR050482">
    <property type="entry name" value="Sensor_HK_TwoCompSys"/>
</dbReference>
<dbReference type="InterPro" id="IPR011712">
    <property type="entry name" value="Sig_transdc_His_kin_sub3_dim/P"/>
</dbReference>
<evidence type="ECO:0000259" key="5">
    <source>
        <dbReference type="Pfam" id="PF02518"/>
    </source>
</evidence>
<dbReference type="InterPro" id="IPR003594">
    <property type="entry name" value="HATPase_dom"/>
</dbReference>
<evidence type="ECO:0000313" key="8">
    <source>
        <dbReference type="EMBL" id="XCB35151.1"/>
    </source>
</evidence>
<gene>
    <name evidence="8" type="ORF">RBB77_09710</name>
</gene>
<dbReference type="GO" id="GO:0016020">
    <property type="term" value="C:membrane"/>
    <property type="evidence" value="ECO:0007669"/>
    <property type="project" value="InterPro"/>
</dbReference>
<reference evidence="8" key="1">
    <citation type="submission" date="2023-08" db="EMBL/GenBank/DDBJ databases">
        <authorList>
            <person name="Messyasz A."/>
            <person name="Mannisto M.K."/>
            <person name="Kerkhof L.J."/>
            <person name="Haggblom M."/>
        </authorList>
    </citation>
    <scope>NUCLEOTIDE SEQUENCE</scope>
    <source>
        <strain evidence="8">X5P6</strain>
    </source>
</reference>
<organism evidence="8">
    <name type="scientific">Tunturiibacter psychrotolerans</name>
    <dbReference type="NCBI Taxonomy" id="3069686"/>
    <lineage>
        <taxon>Bacteria</taxon>
        <taxon>Pseudomonadati</taxon>
        <taxon>Acidobacteriota</taxon>
        <taxon>Terriglobia</taxon>
        <taxon>Terriglobales</taxon>
        <taxon>Acidobacteriaceae</taxon>
        <taxon>Tunturiibacter</taxon>
    </lineage>
</organism>
<dbReference type="Pfam" id="PF07494">
    <property type="entry name" value="Reg_prop"/>
    <property type="match status" value="3"/>
</dbReference>
<proteinExistence type="predicted"/>
<dbReference type="RefSeq" id="WP_353067602.1">
    <property type="nucleotide sequence ID" value="NZ_CP132942.1"/>
</dbReference>
<feature type="transmembrane region" description="Helical" evidence="4">
    <location>
        <begin position="535"/>
        <end position="554"/>
    </location>
</feature>
<feature type="domain" description="Two component regulator three Y" evidence="6">
    <location>
        <begin position="464"/>
        <end position="525"/>
    </location>
</feature>
<dbReference type="InterPro" id="IPR036890">
    <property type="entry name" value="HATPase_C_sf"/>
</dbReference>
<reference evidence="8" key="2">
    <citation type="journal article" date="2024" name="Environ. Microbiol.">
        <title>Genome analysis and description of Tunturibacter gen. nov. expands the diversity of Terriglobia in tundra soils.</title>
        <authorList>
            <person name="Messyasz A."/>
            <person name="Mannisto M.K."/>
            <person name="Kerkhof L.J."/>
            <person name="Haggblom M.M."/>
        </authorList>
    </citation>
    <scope>NUCLEOTIDE SEQUENCE</scope>
    <source>
        <strain evidence="8">X5P6</strain>
    </source>
</reference>
<dbReference type="SUPFAM" id="SSF55874">
    <property type="entry name" value="ATPase domain of HSP90 chaperone/DNA topoisomerase II/histidine kinase"/>
    <property type="match status" value="1"/>
</dbReference>
<dbReference type="Gene3D" id="3.30.565.10">
    <property type="entry name" value="Histidine kinase-like ATPase, C-terminal domain"/>
    <property type="match status" value="1"/>
</dbReference>